<feature type="transmembrane region" description="Helical" evidence="1">
    <location>
        <begin position="93"/>
        <end position="112"/>
    </location>
</feature>
<evidence type="ECO:0000259" key="2">
    <source>
        <dbReference type="Pfam" id="PF09335"/>
    </source>
</evidence>
<feature type="domain" description="VTT" evidence="2">
    <location>
        <begin position="23"/>
        <end position="136"/>
    </location>
</feature>
<reference evidence="3" key="1">
    <citation type="submission" date="2020-12" db="EMBL/GenBank/DDBJ databases">
        <title>Sedimentitalea sp. nov., isolated from sand in Incheon.</title>
        <authorList>
            <person name="Kim W."/>
        </authorList>
    </citation>
    <scope>NUCLEOTIDE SEQUENCE</scope>
    <source>
        <strain evidence="3">CAU 1593</strain>
    </source>
</reference>
<dbReference type="PANTHER" id="PTHR42709:SF4">
    <property type="entry name" value="INNER MEMBRANE PROTEIN YQAA"/>
    <property type="match status" value="1"/>
</dbReference>
<evidence type="ECO:0000313" key="3">
    <source>
        <dbReference type="EMBL" id="MBJ6371352.1"/>
    </source>
</evidence>
<protein>
    <submittedName>
        <fullName evidence="3">DedA family protein</fullName>
    </submittedName>
</protein>
<dbReference type="RefSeq" id="WP_199024206.1">
    <property type="nucleotide sequence ID" value="NZ_JAELVR010000004.1"/>
</dbReference>
<dbReference type="InterPro" id="IPR051311">
    <property type="entry name" value="DedA_domain"/>
</dbReference>
<feature type="transmembrane region" description="Helical" evidence="1">
    <location>
        <begin position="118"/>
        <end position="141"/>
    </location>
</feature>
<keyword evidence="4" id="KW-1185">Reference proteome</keyword>
<keyword evidence="1" id="KW-1133">Transmembrane helix</keyword>
<evidence type="ECO:0000313" key="4">
    <source>
        <dbReference type="Proteomes" id="UP000619079"/>
    </source>
</evidence>
<dbReference type="EMBL" id="JAELVR010000004">
    <property type="protein sequence ID" value="MBJ6371352.1"/>
    <property type="molecule type" value="Genomic_DNA"/>
</dbReference>
<dbReference type="PANTHER" id="PTHR42709">
    <property type="entry name" value="ALKALINE PHOSPHATASE LIKE PROTEIN"/>
    <property type="match status" value="1"/>
</dbReference>
<evidence type="ECO:0000256" key="1">
    <source>
        <dbReference type="SAM" id="Phobius"/>
    </source>
</evidence>
<dbReference type="Pfam" id="PF09335">
    <property type="entry name" value="VTT_dom"/>
    <property type="match status" value="1"/>
</dbReference>
<name>A0A8J7IU21_9RHOB</name>
<comment type="caution">
    <text evidence="3">The sequence shown here is derived from an EMBL/GenBank/DDBJ whole genome shotgun (WGS) entry which is preliminary data.</text>
</comment>
<keyword evidence="1" id="KW-0812">Transmembrane</keyword>
<dbReference type="InterPro" id="IPR032816">
    <property type="entry name" value="VTT_dom"/>
</dbReference>
<sequence length="142" mass="15274">MIALGGLFLSALLAATLLPAQSEAVLIALLVQGQYPVLTLLAVASAGNVLGAMINWALGRGLARFSDRPWFPVAPAQLARAERWYHRFGRYSLLLSWMPVIGDPLTVVAGLLREPAWVVLVLVTIAKTGRYVILAAATLAWI</sequence>
<proteinExistence type="predicted"/>
<feature type="transmembrane region" description="Helical" evidence="1">
    <location>
        <begin position="38"/>
        <end position="58"/>
    </location>
</feature>
<dbReference type="AlphaFoldDB" id="A0A8J7IU21"/>
<organism evidence="3 4">
    <name type="scientific">Sedimentitalea arenosa</name>
    <dbReference type="NCBI Taxonomy" id="2798803"/>
    <lineage>
        <taxon>Bacteria</taxon>
        <taxon>Pseudomonadati</taxon>
        <taxon>Pseudomonadota</taxon>
        <taxon>Alphaproteobacteria</taxon>
        <taxon>Rhodobacterales</taxon>
        <taxon>Paracoccaceae</taxon>
        <taxon>Sedimentitalea</taxon>
    </lineage>
</organism>
<gene>
    <name evidence="3" type="ORF">JF290_07410</name>
</gene>
<dbReference type="Proteomes" id="UP000619079">
    <property type="component" value="Unassembled WGS sequence"/>
</dbReference>
<keyword evidence="1" id="KW-0472">Membrane</keyword>
<accession>A0A8J7IU21</accession>